<accession>A0AAV7VMM9</accession>
<organism evidence="1 2">
    <name type="scientific">Pleurodeles waltl</name>
    <name type="common">Iberian ribbed newt</name>
    <dbReference type="NCBI Taxonomy" id="8319"/>
    <lineage>
        <taxon>Eukaryota</taxon>
        <taxon>Metazoa</taxon>
        <taxon>Chordata</taxon>
        <taxon>Craniata</taxon>
        <taxon>Vertebrata</taxon>
        <taxon>Euteleostomi</taxon>
        <taxon>Amphibia</taxon>
        <taxon>Batrachia</taxon>
        <taxon>Caudata</taxon>
        <taxon>Salamandroidea</taxon>
        <taxon>Salamandridae</taxon>
        <taxon>Pleurodelinae</taxon>
        <taxon>Pleurodeles</taxon>
    </lineage>
</organism>
<comment type="caution">
    <text evidence="1">The sequence shown here is derived from an EMBL/GenBank/DDBJ whole genome shotgun (WGS) entry which is preliminary data.</text>
</comment>
<keyword evidence="2" id="KW-1185">Reference proteome</keyword>
<evidence type="ECO:0000313" key="2">
    <source>
        <dbReference type="Proteomes" id="UP001066276"/>
    </source>
</evidence>
<reference evidence="1" key="1">
    <citation type="journal article" date="2022" name="bioRxiv">
        <title>Sequencing and chromosome-scale assembly of the giantPleurodeles waltlgenome.</title>
        <authorList>
            <person name="Brown T."/>
            <person name="Elewa A."/>
            <person name="Iarovenko S."/>
            <person name="Subramanian E."/>
            <person name="Araus A.J."/>
            <person name="Petzold A."/>
            <person name="Susuki M."/>
            <person name="Suzuki K.-i.T."/>
            <person name="Hayashi T."/>
            <person name="Toyoda A."/>
            <person name="Oliveira C."/>
            <person name="Osipova E."/>
            <person name="Leigh N.D."/>
            <person name="Simon A."/>
            <person name="Yun M.H."/>
        </authorList>
    </citation>
    <scope>NUCLEOTIDE SEQUENCE</scope>
    <source>
        <strain evidence="1">20211129_DDA</strain>
        <tissue evidence="1">Liver</tissue>
    </source>
</reference>
<evidence type="ECO:0000313" key="1">
    <source>
        <dbReference type="EMBL" id="KAJ1201961.1"/>
    </source>
</evidence>
<dbReference type="AlphaFoldDB" id="A0AAV7VMM9"/>
<name>A0AAV7VMM9_PLEWA</name>
<gene>
    <name evidence="1" type="ORF">NDU88_005765</name>
</gene>
<proteinExistence type="predicted"/>
<dbReference type="Proteomes" id="UP001066276">
    <property type="component" value="Chromosome 2_1"/>
</dbReference>
<dbReference type="EMBL" id="JANPWB010000003">
    <property type="protein sequence ID" value="KAJ1201961.1"/>
    <property type="molecule type" value="Genomic_DNA"/>
</dbReference>
<protein>
    <submittedName>
        <fullName evidence="1">Uncharacterized protein</fullName>
    </submittedName>
</protein>
<sequence>MRSAVGMLPTTRVVVAPVFDLRINSFSALTSLHRVPGSQHNFGNEEFILLEPLRNLREPSVYLPVSVYKAEDFLCQKAAILQSLDTKVVFSFFFLLRLDTNLHEPALRPTST</sequence>